<feature type="transmembrane region" description="Helical" evidence="1">
    <location>
        <begin position="25"/>
        <end position="46"/>
    </location>
</feature>
<sequence length="58" mass="6928">MPNLLERKAKDWFGTPEKKARMLQWLVYISNMYIILGVFVLIYVLYGDHLVALWNSLR</sequence>
<keyword evidence="1" id="KW-0472">Membrane</keyword>
<keyword evidence="3" id="KW-1185">Reference proteome</keyword>
<keyword evidence="1" id="KW-0812">Transmembrane</keyword>
<evidence type="ECO:0000256" key="1">
    <source>
        <dbReference type="SAM" id="Phobius"/>
    </source>
</evidence>
<reference evidence="2 3" key="1">
    <citation type="submission" date="2023-03" db="EMBL/GenBank/DDBJ databases">
        <title>WGS of Methanotrichaceae archaeon Mx.</title>
        <authorList>
            <person name="Sorokin D.Y."/>
            <person name="Merkel A.Y."/>
        </authorList>
    </citation>
    <scope>NUCLEOTIDE SEQUENCE [LARGE SCALE GENOMIC DNA]</scope>
    <source>
        <strain evidence="2 3">Mx</strain>
    </source>
</reference>
<dbReference type="EMBL" id="JARFPK010000015">
    <property type="protein sequence ID" value="MDF0590589.1"/>
    <property type="molecule type" value="Genomic_DNA"/>
</dbReference>
<accession>A0ABT5X7B0</accession>
<organism evidence="2 3">
    <name type="scientific">Candidatus Methanocrinis natronophilus</name>
    <dbReference type="NCBI Taxonomy" id="3033396"/>
    <lineage>
        <taxon>Archaea</taxon>
        <taxon>Methanobacteriati</taxon>
        <taxon>Methanobacteriota</taxon>
        <taxon>Stenosarchaea group</taxon>
        <taxon>Methanomicrobia</taxon>
        <taxon>Methanotrichales</taxon>
        <taxon>Methanotrichaceae</taxon>
        <taxon>Methanocrinis</taxon>
    </lineage>
</organism>
<gene>
    <name evidence="2" type="ORF">P0O15_05295</name>
</gene>
<evidence type="ECO:0000313" key="2">
    <source>
        <dbReference type="EMBL" id="MDF0590589.1"/>
    </source>
</evidence>
<comment type="caution">
    <text evidence="2">The sequence shown here is derived from an EMBL/GenBank/DDBJ whole genome shotgun (WGS) entry which is preliminary data.</text>
</comment>
<proteinExistence type="predicted"/>
<dbReference type="RefSeq" id="WP_316966339.1">
    <property type="nucleotide sequence ID" value="NZ_JARFPK010000015.1"/>
</dbReference>
<evidence type="ECO:0000313" key="3">
    <source>
        <dbReference type="Proteomes" id="UP001220010"/>
    </source>
</evidence>
<dbReference type="Proteomes" id="UP001220010">
    <property type="component" value="Unassembled WGS sequence"/>
</dbReference>
<name>A0ABT5X7B0_9EURY</name>
<protein>
    <submittedName>
        <fullName evidence="2">Uncharacterized protein</fullName>
    </submittedName>
</protein>
<keyword evidence="1" id="KW-1133">Transmembrane helix</keyword>